<name>A0A7E4UMY7_PANRE</name>
<reference evidence="1" key="1">
    <citation type="journal article" date="2013" name="Genetics">
        <title>The draft genome and transcriptome of Panagrellus redivivus are shaped by the harsh demands of a free-living lifestyle.</title>
        <authorList>
            <person name="Srinivasan J."/>
            <person name="Dillman A.R."/>
            <person name="Macchietto M.G."/>
            <person name="Heikkinen L."/>
            <person name="Lakso M."/>
            <person name="Fracchia K.M."/>
            <person name="Antoshechkin I."/>
            <person name="Mortazavi A."/>
            <person name="Wong G."/>
            <person name="Sternberg P.W."/>
        </authorList>
    </citation>
    <scope>NUCLEOTIDE SEQUENCE [LARGE SCALE GENOMIC DNA]</scope>
    <source>
        <strain evidence="1">MT8872</strain>
    </source>
</reference>
<protein>
    <submittedName>
        <fullName evidence="2">C-type lectin domain-containing protein</fullName>
    </submittedName>
</protein>
<evidence type="ECO:0000313" key="1">
    <source>
        <dbReference type="Proteomes" id="UP000492821"/>
    </source>
</evidence>
<dbReference type="AlphaFoldDB" id="A0A7E4UMY7"/>
<dbReference type="Proteomes" id="UP000492821">
    <property type="component" value="Unassembled WGS sequence"/>
</dbReference>
<proteinExistence type="predicted"/>
<dbReference type="WBParaSite" id="Pan_g10412.t1">
    <property type="protein sequence ID" value="Pan_g10412.t1"/>
    <property type="gene ID" value="Pan_g10412"/>
</dbReference>
<organism evidence="1 2">
    <name type="scientific">Panagrellus redivivus</name>
    <name type="common">Microworm</name>
    <dbReference type="NCBI Taxonomy" id="6233"/>
    <lineage>
        <taxon>Eukaryota</taxon>
        <taxon>Metazoa</taxon>
        <taxon>Ecdysozoa</taxon>
        <taxon>Nematoda</taxon>
        <taxon>Chromadorea</taxon>
        <taxon>Rhabditida</taxon>
        <taxon>Tylenchina</taxon>
        <taxon>Panagrolaimomorpha</taxon>
        <taxon>Panagrolaimoidea</taxon>
        <taxon>Panagrolaimidae</taxon>
        <taxon>Panagrellus</taxon>
    </lineage>
</organism>
<keyword evidence="1" id="KW-1185">Reference proteome</keyword>
<sequence length="79" mass="8316">MKASADTKGLLEAPIKSTLTYIGEKASENTNADRKYEGWDATCDGYKVGANLVIAPGSETENAPICDGSSNFKCQAIAN</sequence>
<reference evidence="2" key="2">
    <citation type="submission" date="2020-10" db="UniProtKB">
        <authorList>
            <consortium name="WormBaseParasite"/>
        </authorList>
    </citation>
    <scope>IDENTIFICATION</scope>
</reference>
<evidence type="ECO:0000313" key="2">
    <source>
        <dbReference type="WBParaSite" id="Pan_g10412.t1"/>
    </source>
</evidence>
<accession>A0A7E4UMY7</accession>